<dbReference type="PANTHER" id="PTHR30518:SF2">
    <property type="entry name" value="ENDOLYTIC MUREIN TRANSGLYCOSYLASE"/>
    <property type="match status" value="1"/>
</dbReference>
<keyword evidence="5 8" id="KW-0456">Lyase</keyword>
<proteinExistence type="predicted"/>
<dbReference type="AlphaFoldDB" id="A0A837HR19"/>
<dbReference type="EMBL" id="LBWE01000004">
    <property type="protein sequence ID" value="KKR01935.1"/>
    <property type="molecule type" value="Genomic_DNA"/>
</dbReference>
<evidence type="ECO:0000313" key="8">
    <source>
        <dbReference type="EMBL" id="KKR01935.1"/>
    </source>
</evidence>
<comment type="caution">
    <text evidence="8">The sequence shown here is derived from an EMBL/GenBank/DDBJ whole genome shotgun (WGS) entry which is preliminary data.</text>
</comment>
<evidence type="ECO:0000256" key="4">
    <source>
        <dbReference type="ARBA" id="ARBA00023136"/>
    </source>
</evidence>
<keyword evidence="4 7" id="KW-0472">Membrane</keyword>
<dbReference type="GO" id="GO:0016829">
    <property type="term" value="F:lyase activity"/>
    <property type="evidence" value="ECO:0007669"/>
    <property type="project" value="UniProtKB-KW"/>
</dbReference>
<evidence type="ECO:0000256" key="1">
    <source>
        <dbReference type="ARBA" id="ARBA00022475"/>
    </source>
</evidence>
<accession>A0A837HR19</accession>
<evidence type="ECO:0000256" key="5">
    <source>
        <dbReference type="ARBA" id="ARBA00023239"/>
    </source>
</evidence>
<evidence type="ECO:0000313" key="9">
    <source>
        <dbReference type="Proteomes" id="UP000033998"/>
    </source>
</evidence>
<keyword evidence="6" id="KW-0961">Cell wall biogenesis/degradation</keyword>
<dbReference type="PANTHER" id="PTHR30518">
    <property type="entry name" value="ENDOLYTIC MUREIN TRANSGLYCOSYLASE"/>
    <property type="match status" value="1"/>
</dbReference>
<feature type="transmembrane region" description="Helical" evidence="7">
    <location>
        <begin position="12"/>
        <end position="30"/>
    </location>
</feature>
<dbReference type="GO" id="GO:0071555">
    <property type="term" value="P:cell wall organization"/>
    <property type="evidence" value="ECO:0007669"/>
    <property type="project" value="UniProtKB-KW"/>
</dbReference>
<evidence type="ECO:0000256" key="6">
    <source>
        <dbReference type="ARBA" id="ARBA00023316"/>
    </source>
</evidence>
<gene>
    <name evidence="8" type="ORF">UT27_C0004G0006</name>
</gene>
<dbReference type="Pfam" id="PF02618">
    <property type="entry name" value="YceG"/>
    <property type="match status" value="2"/>
</dbReference>
<keyword evidence="3 7" id="KW-1133">Transmembrane helix</keyword>
<dbReference type="Proteomes" id="UP000033998">
    <property type="component" value="Unassembled WGS sequence"/>
</dbReference>
<sequence>MRDYFYANRFLFYVFGIIAFFIFSYVLLFSPPSNFPAGTTLKISEGDSLHSVSYKLKADHIIRSRTVFEAFVILFGSELRVRTADYYFENKLPVYEIARRISRGQHNMAPVVATIPEGFDTGQIADAFTSKLSNFSKDRFLSEAKSLEGYLFPDTYFFLSTDTEMDVIKSMRENFDKKILLLKPAIALSKKSEKEIITMASLIEREGKGEIRGQTDRVFISGILWKRLSMNMPLQVDAAPSTYKSRGLPEAPIANPGLESIKAALYPKSSPYLYYLHDKNGLIHYAKSFSEHRQNILKYLK</sequence>
<keyword evidence="1" id="KW-1003">Cell membrane</keyword>
<name>A0A837HR19_9BACT</name>
<dbReference type="Gene3D" id="3.30.1490.480">
    <property type="entry name" value="Endolytic murein transglycosylase"/>
    <property type="match status" value="1"/>
</dbReference>
<dbReference type="InterPro" id="IPR003770">
    <property type="entry name" value="MLTG-like"/>
</dbReference>
<reference evidence="8 9" key="1">
    <citation type="journal article" date="2015" name="Nature">
        <title>rRNA introns, odd ribosomes, and small enigmatic genomes across a large radiation of phyla.</title>
        <authorList>
            <person name="Brown C.T."/>
            <person name="Hug L.A."/>
            <person name="Thomas B.C."/>
            <person name="Sharon I."/>
            <person name="Castelle C.J."/>
            <person name="Singh A."/>
            <person name="Wilkins M.J."/>
            <person name="Williams K.H."/>
            <person name="Banfield J.F."/>
        </authorList>
    </citation>
    <scope>NUCLEOTIDE SEQUENCE [LARGE SCALE GENOMIC DNA]</scope>
</reference>
<evidence type="ECO:0000256" key="2">
    <source>
        <dbReference type="ARBA" id="ARBA00022692"/>
    </source>
</evidence>
<protein>
    <submittedName>
        <fullName evidence="8">Aminodeoxychorismate lyase</fullName>
    </submittedName>
</protein>
<keyword evidence="2 7" id="KW-0812">Transmembrane</keyword>
<evidence type="ECO:0000256" key="7">
    <source>
        <dbReference type="SAM" id="Phobius"/>
    </source>
</evidence>
<evidence type="ECO:0000256" key="3">
    <source>
        <dbReference type="ARBA" id="ARBA00022989"/>
    </source>
</evidence>
<organism evidence="8 9">
    <name type="scientific">Candidatus Nomurabacteria bacterium GW2011_GWD2_39_12</name>
    <dbReference type="NCBI Taxonomy" id="1618759"/>
    <lineage>
        <taxon>Bacteria</taxon>
        <taxon>Candidatus Nomuraibacteriota</taxon>
    </lineage>
</organism>